<sequence>MASIQKPLPEAGNGFSIVEASISDLREALDQGWITSVELVARYLHRIAAYDRRGKLNSIPLLNLSVFEDATASDHRRANGLPIRSLEGIPFTVKDSYKVKGMTVASGSPAFQNLVANEDAFTVQKLRDAGAVLIGKTNMPPMAAGGMQRGFYGRAESPYNREYLTAAFASGSSNGSATSTAASFAAFGMAEETVSSGRSPASNNGLVAYTPSRGLISIRGNWPLYPTCDVVVPHTRTVRDLLHLLDVIVVTDECTTGDFWRDQPFIKLPRPSDVDVRPSSFEFLGKTKSLQGKRIGVPKIYIGQSEALNNPIVTRQSILDLWFQAKRNLELAGATVIETDFPLMEEFDTVSAIPPATSSKIGKDADVTVKPSDGITDEWNLIERRELVAYAWDDFLRQNGDPACRSLPSVDPSQIFPRPPGSLPDQYTRLGAPIPYSTLVSLVSSDRGSINSLPGMEAALNALENRRKSFESWLQAEKLDGIVFPANADVGRADADVNEESADAAWKNGALYSNGNRVLRHLGIPTVTVPMGIMADTRMPVGLTFAGKGYDDAKLLKFAFAYEERSGNRKSPGGTPELESDFIRSKVGAMRAGASPPGVTIEIQKRDDEDGHYVVRLCGTFEAADGLESLIVTVDGKPIVVSIKGDAEWATESELKLDSTPAKAEIDKTLVVVLALGKNGRSSAKLLLLD</sequence>
<dbReference type="PANTHER" id="PTHR42678">
    <property type="entry name" value="AMIDASE"/>
    <property type="match status" value="1"/>
</dbReference>
<keyword evidence="2" id="KW-0808">Transferase</keyword>
<dbReference type="Gene3D" id="3.90.1300.10">
    <property type="entry name" value="Amidase signature (AS) domain"/>
    <property type="match status" value="1"/>
</dbReference>
<evidence type="ECO:0000313" key="3">
    <source>
        <dbReference type="Proteomes" id="UP000184330"/>
    </source>
</evidence>
<accession>A0A1L7XAV1</accession>
<dbReference type="EMBL" id="FJOG01000020">
    <property type="protein sequence ID" value="CZR62154.1"/>
    <property type="molecule type" value="Genomic_DNA"/>
</dbReference>
<feature type="domain" description="Amidase" evidence="1">
    <location>
        <begin position="38"/>
        <end position="349"/>
    </location>
</feature>
<evidence type="ECO:0000313" key="2">
    <source>
        <dbReference type="EMBL" id="CZR62154.1"/>
    </source>
</evidence>
<dbReference type="InterPro" id="IPR036928">
    <property type="entry name" value="AS_sf"/>
</dbReference>
<dbReference type="OrthoDB" id="566138at2759"/>
<proteinExistence type="predicted"/>
<gene>
    <name evidence="2" type="ORF">PAC_12051</name>
</gene>
<dbReference type="Pfam" id="PF01425">
    <property type="entry name" value="Amidase"/>
    <property type="match status" value="1"/>
</dbReference>
<keyword evidence="3" id="KW-1185">Reference proteome</keyword>
<name>A0A1L7XAV1_9HELO</name>
<dbReference type="AlphaFoldDB" id="A0A1L7XAV1"/>
<dbReference type="SUPFAM" id="SSF75304">
    <property type="entry name" value="Amidase signature (AS) enzymes"/>
    <property type="match status" value="1"/>
</dbReference>
<dbReference type="InterPro" id="IPR023631">
    <property type="entry name" value="Amidase_dom"/>
</dbReference>
<dbReference type="PANTHER" id="PTHR42678:SF11">
    <property type="entry name" value="AMIDASE FAMILY PROTEIN"/>
    <property type="match status" value="1"/>
</dbReference>
<dbReference type="GO" id="GO:0016740">
    <property type="term" value="F:transferase activity"/>
    <property type="evidence" value="ECO:0007669"/>
    <property type="project" value="UniProtKB-KW"/>
</dbReference>
<reference evidence="2 3" key="1">
    <citation type="submission" date="2016-03" db="EMBL/GenBank/DDBJ databases">
        <authorList>
            <person name="Ploux O."/>
        </authorList>
    </citation>
    <scope>NUCLEOTIDE SEQUENCE [LARGE SCALE GENOMIC DNA]</scope>
    <source>
        <strain evidence="2 3">UAMH 11012</strain>
    </source>
</reference>
<dbReference type="STRING" id="576137.A0A1L7XAV1"/>
<dbReference type="Proteomes" id="UP000184330">
    <property type="component" value="Unassembled WGS sequence"/>
</dbReference>
<evidence type="ECO:0000259" key="1">
    <source>
        <dbReference type="Pfam" id="PF01425"/>
    </source>
</evidence>
<protein>
    <submittedName>
        <fullName evidence="2">Related to Asp-tRNAAsn/Glu-tRNAGln amidotransferase A subunit and related amidases</fullName>
    </submittedName>
</protein>
<organism evidence="2 3">
    <name type="scientific">Phialocephala subalpina</name>
    <dbReference type="NCBI Taxonomy" id="576137"/>
    <lineage>
        <taxon>Eukaryota</taxon>
        <taxon>Fungi</taxon>
        <taxon>Dikarya</taxon>
        <taxon>Ascomycota</taxon>
        <taxon>Pezizomycotina</taxon>
        <taxon>Leotiomycetes</taxon>
        <taxon>Helotiales</taxon>
        <taxon>Mollisiaceae</taxon>
        <taxon>Phialocephala</taxon>
        <taxon>Phialocephala fortinii species complex</taxon>
    </lineage>
</organism>
<dbReference type="NCBIfam" id="NF005127">
    <property type="entry name" value="PRK06565.1"/>
    <property type="match status" value="1"/>
</dbReference>